<accession>A0A3Q9C6V3</accession>
<evidence type="ECO:0000259" key="1">
    <source>
        <dbReference type="Pfam" id="PF13521"/>
    </source>
</evidence>
<evidence type="ECO:0000313" key="3">
    <source>
        <dbReference type="Proteomes" id="UP000280197"/>
    </source>
</evidence>
<dbReference type="Proteomes" id="UP000280197">
    <property type="component" value="Chromosome"/>
</dbReference>
<sequence>MRRLAVSGTYSTGKTTTTIALAHLTGVPRTHARTMREILADVLPGKRLEECTAAELIQLGIHRFTERTVHESHLPDGFVSDGSSLHEWVYGKVRVRAGIHPTDGYETGGSAPAFYEEVIDALGAVLKDHARRAYDVFIHLPVEFDLVADGHRPVSERFRSMSDELLRDTLDELRIPYHVVGGTLENRLATIVDIFGLPARTSLERAMELARRETADAYRQTARAARTAERRSA</sequence>
<dbReference type="SUPFAM" id="SSF52540">
    <property type="entry name" value="P-loop containing nucleoside triphosphate hydrolases"/>
    <property type="match status" value="1"/>
</dbReference>
<dbReference type="KEGG" id="saqu:EJC51_43495"/>
<keyword evidence="3" id="KW-1185">Reference proteome</keyword>
<protein>
    <submittedName>
        <fullName evidence="2">ATP/GTP-binding protein</fullName>
    </submittedName>
</protein>
<dbReference type="InterPro" id="IPR038727">
    <property type="entry name" value="NadR/Ttd14_AAA_dom"/>
</dbReference>
<dbReference type="InterPro" id="IPR027417">
    <property type="entry name" value="P-loop_NTPase"/>
</dbReference>
<name>A0A3Q9C6V3_9ACTN</name>
<organism evidence="2 3">
    <name type="scientific">Streptomyces aquilus</name>
    <dbReference type="NCBI Taxonomy" id="2548456"/>
    <lineage>
        <taxon>Bacteria</taxon>
        <taxon>Bacillati</taxon>
        <taxon>Actinomycetota</taxon>
        <taxon>Actinomycetes</taxon>
        <taxon>Kitasatosporales</taxon>
        <taxon>Streptomycetaceae</taxon>
        <taxon>Streptomyces</taxon>
    </lineage>
</organism>
<dbReference type="Pfam" id="PF13521">
    <property type="entry name" value="AAA_28"/>
    <property type="match status" value="1"/>
</dbReference>
<feature type="domain" description="NadR/Ttd14 AAA" evidence="1">
    <location>
        <begin position="4"/>
        <end position="187"/>
    </location>
</feature>
<proteinExistence type="predicted"/>
<dbReference type="EMBL" id="CP034463">
    <property type="protein sequence ID" value="AZP23698.1"/>
    <property type="molecule type" value="Genomic_DNA"/>
</dbReference>
<dbReference type="Gene3D" id="3.40.50.300">
    <property type="entry name" value="P-loop containing nucleotide triphosphate hydrolases"/>
    <property type="match status" value="1"/>
</dbReference>
<dbReference type="AlphaFoldDB" id="A0A3Q9C6V3"/>
<reference evidence="2 3" key="1">
    <citation type="submission" date="2018-12" db="EMBL/GenBank/DDBJ databases">
        <authorList>
            <person name="Li K."/>
        </authorList>
    </citation>
    <scope>NUCLEOTIDE SEQUENCE [LARGE SCALE GENOMIC DNA]</scope>
    <source>
        <strain evidence="3">CR22</strain>
    </source>
</reference>
<gene>
    <name evidence="2" type="ORF">EJC51_43495</name>
</gene>
<evidence type="ECO:0000313" key="2">
    <source>
        <dbReference type="EMBL" id="AZP23698.1"/>
    </source>
</evidence>